<proteinExistence type="predicted"/>
<evidence type="ECO:0000313" key="1">
    <source>
        <dbReference type="EMBL" id="MFC5889720.1"/>
    </source>
</evidence>
<dbReference type="Proteomes" id="UP001596067">
    <property type="component" value="Unassembled WGS sequence"/>
</dbReference>
<reference evidence="2" key="1">
    <citation type="journal article" date="2019" name="Int. J. Syst. Evol. Microbiol.">
        <title>The Global Catalogue of Microorganisms (GCM) 10K type strain sequencing project: providing services to taxonomists for standard genome sequencing and annotation.</title>
        <authorList>
            <consortium name="The Broad Institute Genomics Platform"/>
            <consortium name="The Broad Institute Genome Sequencing Center for Infectious Disease"/>
            <person name="Wu L."/>
            <person name="Ma J."/>
        </authorList>
    </citation>
    <scope>NUCLEOTIDE SEQUENCE [LARGE SCALE GENOMIC DNA]</scope>
    <source>
        <strain evidence="2">CGMCC 4.1469</strain>
    </source>
</reference>
<organism evidence="1 2">
    <name type="scientific">Kitasatospora aburaviensis</name>
    <dbReference type="NCBI Taxonomy" id="67265"/>
    <lineage>
        <taxon>Bacteria</taxon>
        <taxon>Bacillati</taxon>
        <taxon>Actinomycetota</taxon>
        <taxon>Actinomycetes</taxon>
        <taxon>Kitasatosporales</taxon>
        <taxon>Streptomycetaceae</taxon>
        <taxon>Kitasatospora</taxon>
    </lineage>
</organism>
<keyword evidence="2" id="KW-1185">Reference proteome</keyword>
<dbReference type="EMBL" id="JBHSOD010000062">
    <property type="protein sequence ID" value="MFC5889720.1"/>
    <property type="molecule type" value="Genomic_DNA"/>
</dbReference>
<dbReference type="RefSeq" id="WP_345327667.1">
    <property type="nucleotide sequence ID" value="NZ_BAAAVH010000010.1"/>
</dbReference>
<comment type="caution">
    <text evidence="1">The sequence shown here is derived from an EMBL/GenBank/DDBJ whole genome shotgun (WGS) entry which is preliminary data.</text>
</comment>
<gene>
    <name evidence="1" type="ORF">ACFP0N_32610</name>
</gene>
<sequence length="67" mass="7542">MSESENIKSLIISTVQELWDDKEALEKFLGVVRRSPGFGPMADEFGKMTVRPANATFYGVRSKEFQA</sequence>
<evidence type="ECO:0000313" key="2">
    <source>
        <dbReference type="Proteomes" id="UP001596067"/>
    </source>
</evidence>
<accession>A0ABW1F7C6</accession>
<protein>
    <submittedName>
        <fullName evidence="1">Uncharacterized protein</fullName>
    </submittedName>
</protein>
<name>A0ABW1F7C6_9ACTN</name>